<organism evidence="3 4">
    <name type="scientific">Callorhinus ursinus</name>
    <name type="common">Northern fur seal</name>
    <dbReference type="NCBI Taxonomy" id="34884"/>
    <lineage>
        <taxon>Eukaryota</taxon>
        <taxon>Metazoa</taxon>
        <taxon>Chordata</taxon>
        <taxon>Craniata</taxon>
        <taxon>Vertebrata</taxon>
        <taxon>Euteleostomi</taxon>
        <taxon>Mammalia</taxon>
        <taxon>Eutheria</taxon>
        <taxon>Laurasiatheria</taxon>
        <taxon>Carnivora</taxon>
        <taxon>Caniformia</taxon>
        <taxon>Pinnipedia</taxon>
        <taxon>Otariidae</taxon>
        <taxon>Callorhinus</taxon>
    </lineage>
</organism>
<accession>A0A3Q7PZF9</accession>
<reference key="1">
    <citation type="submission" date="2019-01" db="UniProtKB">
        <authorList>
            <consortium name="RefSeq"/>
        </authorList>
    </citation>
    <scope>IDENTIFICATION</scope>
</reference>
<sequence>MRFSALLFLAALPGALVYAAEPEGTTTAAKPASPRKPAQDPQSATPSTEELNPLSRDLSRRQLLNQQSYPGVRRRRLFEGGAERDKNLKNLVEKFNVAVV</sequence>
<feature type="compositionally biased region" description="Polar residues" evidence="1">
    <location>
        <begin position="40"/>
        <end position="50"/>
    </location>
</feature>
<dbReference type="Proteomes" id="UP000286641">
    <property type="component" value="Unplaced"/>
</dbReference>
<reference evidence="4" key="2">
    <citation type="submission" date="2025-08" db="UniProtKB">
        <authorList>
            <consortium name="RefSeq"/>
        </authorList>
    </citation>
    <scope>IDENTIFICATION</scope>
    <source>
        <tissue evidence="4">Blood</tissue>
    </source>
</reference>
<feature type="signal peptide" evidence="2">
    <location>
        <begin position="1"/>
        <end position="19"/>
    </location>
</feature>
<dbReference type="CTD" id="90070"/>
<feature type="region of interest" description="Disordered" evidence="1">
    <location>
        <begin position="24"/>
        <end position="66"/>
    </location>
</feature>
<proteinExistence type="predicted"/>
<evidence type="ECO:0000256" key="2">
    <source>
        <dbReference type="SAM" id="SignalP"/>
    </source>
</evidence>
<dbReference type="RefSeq" id="XP_025739154.1">
    <property type="nucleotide sequence ID" value="XM_025883369.1"/>
</dbReference>
<name>A0A3Q7PZF9_CALUR</name>
<protein>
    <submittedName>
        <fullName evidence="4">Extracellular glycoprotein lacritin isoform X2</fullName>
    </submittedName>
</protein>
<gene>
    <name evidence="4" type="primary">LACRT</name>
</gene>
<keyword evidence="2" id="KW-0732">Signal</keyword>
<evidence type="ECO:0000313" key="4">
    <source>
        <dbReference type="RefSeq" id="XP_025739154.1"/>
    </source>
</evidence>
<feature type="chain" id="PRO_5018639062" evidence="2">
    <location>
        <begin position="20"/>
        <end position="100"/>
    </location>
</feature>
<keyword evidence="3" id="KW-1185">Reference proteome</keyword>
<evidence type="ECO:0000256" key="1">
    <source>
        <dbReference type="SAM" id="MobiDB-lite"/>
    </source>
</evidence>
<dbReference type="AlphaFoldDB" id="A0A3Q7PZF9"/>
<evidence type="ECO:0000313" key="3">
    <source>
        <dbReference type="Proteomes" id="UP000286641"/>
    </source>
</evidence>